<dbReference type="InterPro" id="IPR050172">
    <property type="entry name" value="SsuD_RutA_monooxygenase"/>
</dbReference>
<dbReference type="InterPro" id="IPR011251">
    <property type="entry name" value="Luciferase-like_dom"/>
</dbReference>
<evidence type="ECO:0000256" key="3">
    <source>
        <dbReference type="ARBA" id="ARBA00023002"/>
    </source>
</evidence>
<evidence type="ECO:0000256" key="4">
    <source>
        <dbReference type="ARBA" id="ARBA00023033"/>
    </source>
</evidence>
<comment type="caution">
    <text evidence="6">The sequence shown here is derived from an EMBL/GenBank/DDBJ whole genome shotgun (WGS) entry which is preliminary data.</text>
</comment>
<sequence>MKFGISYSTPYYGVAPDRIMAFARLAEECGFESLYLPEHIALYPGAMVGPYEMPPSLPYVDPLDCLSFVAAATERILLGTGVLLLPYHHPVILAKRLATIDLLSKGRMRLLTAGLGTLPGEAQAVGVDFATRGRRADEAIDVLRLLWAGGEDGVSFAGEFFSFDNLCSFPKPYEVTRLPIHIGGSSRAAARRAGRRGDGYFPGGALAPDEQAVQWELVRSSAAEAGRDPEALEYTRFGSIDMPVERVEELAARGVTRIVVNTAATEPDRQREELSAFAQRFGLLERFPR</sequence>
<dbReference type="Pfam" id="PF00296">
    <property type="entry name" value="Bac_luciferase"/>
    <property type="match status" value="1"/>
</dbReference>
<keyword evidence="3" id="KW-0560">Oxidoreductase</keyword>
<dbReference type="NCBIfam" id="TIGR03619">
    <property type="entry name" value="F420_Rv2161c"/>
    <property type="match status" value="1"/>
</dbReference>
<evidence type="ECO:0000256" key="2">
    <source>
        <dbReference type="ARBA" id="ARBA00022643"/>
    </source>
</evidence>
<feature type="domain" description="Luciferase-like" evidence="5">
    <location>
        <begin position="11"/>
        <end position="236"/>
    </location>
</feature>
<keyword evidence="4" id="KW-0503">Monooxygenase</keyword>
<keyword evidence="1" id="KW-0285">Flavoprotein</keyword>
<name>A0ABP8BDH5_9ACTN</name>
<reference evidence="7" key="1">
    <citation type="journal article" date="2019" name="Int. J. Syst. Evol. Microbiol.">
        <title>The Global Catalogue of Microorganisms (GCM) 10K type strain sequencing project: providing services to taxonomists for standard genome sequencing and annotation.</title>
        <authorList>
            <consortium name="The Broad Institute Genomics Platform"/>
            <consortium name="The Broad Institute Genome Sequencing Center for Infectious Disease"/>
            <person name="Wu L."/>
            <person name="Ma J."/>
        </authorList>
    </citation>
    <scope>NUCLEOTIDE SEQUENCE [LARGE SCALE GENOMIC DNA]</scope>
    <source>
        <strain evidence="7">JCM 17388</strain>
    </source>
</reference>
<dbReference type="InterPro" id="IPR019921">
    <property type="entry name" value="Lucif-like_OxRdtase_Rv2161c"/>
</dbReference>
<dbReference type="PANTHER" id="PTHR42847:SF4">
    <property type="entry name" value="ALKANESULFONATE MONOOXYGENASE-RELATED"/>
    <property type="match status" value="1"/>
</dbReference>
<protein>
    <submittedName>
        <fullName evidence="6">TIGR03619 family F420-dependent LLM class oxidoreductase</fullName>
    </submittedName>
</protein>
<gene>
    <name evidence="6" type="ORF">GCM10022252_63120</name>
</gene>
<evidence type="ECO:0000313" key="7">
    <source>
        <dbReference type="Proteomes" id="UP001501251"/>
    </source>
</evidence>
<evidence type="ECO:0000313" key="6">
    <source>
        <dbReference type="EMBL" id="GAA4204270.1"/>
    </source>
</evidence>
<dbReference type="RefSeq" id="WP_344921794.1">
    <property type="nucleotide sequence ID" value="NZ_BAABAQ010000013.1"/>
</dbReference>
<evidence type="ECO:0000259" key="5">
    <source>
        <dbReference type="Pfam" id="PF00296"/>
    </source>
</evidence>
<dbReference type="SUPFAM" id="SSF51679">
    <property type="entry name" value="Bacterial luciferase-like"/>
    <property type="match status" value="1"/>
</dbReference>
<dbReference type="Gene3D" id="3.20.20.30">
    <property type="entry name" value="Luciferase-like domain"/>
    <property type="match status" value="1"/>
</dbReference>
<dbReference type="Proteomes" id="UP001501251">
    <property type="component" value="Unassembled WGS sequence"/>
</dbReference>
<accession>A0ABP8BDH5</accession>
<organism evidence="6 7">
    <name type="scientific">Streptosporangium oxazolinicum</name>
    <dbReference type="NCBI Taxonomy" id="909287"/>
    <lineage>
        <taxon>Bacteria</taxon>
        <taxon>Bacillati</taxon>
        <taxon>Actinomycetota</taxon>
        <taxon>Actinomycetes</taxon>
        <taxon>Streptosporangiales</taxon>
        <taxon>Streptosporangiaceae</taxon>
        <taxon>Streptosporangium</taxon>
    </lineage>
</organism>
<keyword evidence="2" id="KW-0288">FMN</keyword>
<evidence type="ECO:0000256" key="1">
    <source>
        <dbReference type="ARBA" id="ARBA00022630"/>
    </source>
</evidence>
<dbReference type="EMBL" id="BAABAQ010000013">
    <property type="protein sequence ID" value="GAA4204270.1"/>
    <property type="molecule type" value="Genomic_DNA"/>
</dbReference>
<proteinExistence type="predicted"/>
<dbReference type="InterPro" id="IPR036661">
    <property type="entry name" value="Luciferase-like_sf"/>
</dbReference>
<keyword evidence="7" id="KW-1185">Reference proteome</keyword>
<dbReference type="PANTHER" id="PTHR42847">
    <property type="entry name" value="ALKANESULFONATE MONOOXYGENASE"/>
    <property type="match status" value="1"/>
</dbReference>